<feature type="compositionally biased region" description="Low complexity" evidence="7">
    <location>
        <begin position="176"/>
        <end position="192"/>
    </location>
</feature>
<dbReference type="SMART" id="SM00404">
    <property type="entry name" value="PTPc_motif"/>
    <property type="match status" value="1"/>
</dbReference>
<evidence type="ECO:0000256" key="1">
    <source>
        <dbReference type="ARBA" id="ARBA00013064"/>
    </source>
</evidence>
<feature type="compositionally biased region" description="Basic and acidic residues" evidence="7">
    <location>
        <begin position="637"/>
        <end position="658"/>
    </location>
</feature>
<feature type="region of interest" description="Disordered" evidence="7">
    <location>
        <begin position="866"/>
        <end position="885"/>
    </location>
</feature>
<feature type="compositionally biased region" description="Low complexity" evidence="7">
    <location>
        <begin position="866"/>
        <end position="881"/>
    </location>
</feature>
<keyword evidence="8" id="KW-1133">Transmembrane helix</keyword>
<keyword evidence="8" id="KW-0812">Transmembrane</keyword>
<feature type="compositionally biased region" description="Low complexity" evidence="7">
    <location>
        <begin position="251"/>
        <end position="272"/>
    </location>
</feature>
<feature type="active site" description="Phosphocysteine intermediate" evidence="5">
    <location>
        <position position="1284"/>
    </location>
</feature>
<feature type="signal peptide" evidence="9">
    <location>
        <begin position="1"/>
        <end position="24"/>
    </location>
</feature>
<evidence type="ECO:0000256" key="5">
    <source>
        <dbReference type="PIRSR" id="PIRSR608356-50"/>
    </source>
</evidence>
<dbReference type="GO" id="GO:0005886">
    <property type="term" value="C:plasma membrane"/>
    <property type="evidence" value="ECO:0007669"/>
    <property type="project" value="TreeGrafter"/>
</dbReference>
<keyword evidence="8" id="KW-0472">Membrane</keyword>
<keyword evidence="3" id="KW-0378">Hydrolase</keyword>
<feature type="compositionally biased region" description="Low complexity" evidence="7">
    <location>
        <begin position="303"/>
        <end position="313"/>
    </location>
</feature>
<evidence type="ECO:0000259" key="10">
    <source>
        <dbReference type="PROSITE" id="PS50055"/>
    </source>
</evidence>
<dbReference type="Proteomes" id="UP000708208">
    <property type="component" value="Unassembled WGS sequence"/>
</dbReference>
<feature type="region of interest" description="Disordered" evidence="7">
    <location>
        <begin position="174"/>
        <end position="284"/>
    </location>
</feature>
<feature type="binding site" evidence="6">
    <location>
        <position position="1253"/>
    </location>
    <ligand>
        <name>substrate</name>
    </ligand>
</feature>
<name>A0A8J2NW30_9HEXA</name>
<dbReference type="GO" id="GO:0004725">
    <property type="term" value="F:protein tyrosine phosphatase activity"/>
    <property type="evidence" value="ECO:0007669"/>
    <property type="project" value="UniProtKB-EC"/>
</dbReference>
<dbReference type="Pfam" id="PF00102">
    <property type="entry name" value="Y_phosphatase"/>
    <property type="match status" value="1"/>
</dbReference>
<feature type="transmembrane region" description="Helical" evidence="8">
    <location>
        <begin position="987"/>
        <end position="1010"/>
    </location>
</feature>
<dbReference type="PANTHER" id="PTHR46198">
    <property type="entry name" value="PROTEIN-TYROSINE-PHOSPHATASE"/>
    <property type="match status" value="1"/>
</dbReference>
<dbReference type="PROSITE" id="PS50056">
    <property type="entry name" value="TYR_PHOSPHATASE_2"/>
    <property type="match status" value="1"/>
</dbReference>
<feature type="compositionally biased region" description="Low complexity" evidence="7">
    <location>
        <begin position="97"/>
        <end position="111"/>
    </location>
</feature>
<evidence type="ECO:0000259" key="11">
    <source>
        <dbReference type="PROSITE" id="PS50056"/>
    </source>
</evidence>
<evidence type="ECO:0000256" key="3">
    <source>
        <dbReference type="ARBA" id="ARBA00022801"/>
    </source>
</evidence>
<dbReference type="EC" id="3.1.3.48" evidence="1"/>
<evidence type="ECO:0000256" key="4">
    <source>
        <dbReference type="ARBA" id="ARBA00022912"/>
    </source>
</evidence>
<dbReference type="InterPro" id="IPR016130">
    <property type="entry name" value="Tyr_Pase_AS"/>
</dbReference>
<feature type="compositionally biased region" description="Polar residues" evidence="7">
    <location>
        <begin position="659"/>
        <end position="668"/>
    </location>
</feature>
<dbReference type="GO" id="GO:0019901">
    <property type="term" value="F:protein kinase binding"/>
    <property type="evidence" value="ECO:0007669"/>
    <property type="project" value="TreeGrafter"/>
</dbReference>
<dbReference type="PROSITE" id="PS00383">
    <property type="entry name" value="TYR_PHOSPHATASE_1"/>
    <property type="match status" value="1"/>
</dbReference>
<keyword evidence="9" id="KW-0732">Signal</keyword>
<evidence type="ECO:0000256" key="6">
    <source>
        <dbReference type="PIRSR" id="PIRSR608356-51"/>
    </source>
</evidence>
<evidence type="ECO:0000256" key="2">
    <source>
        <dbReference type="ARBA" id="ARBA00022553"/>
    </source>
</evidence>
<dbReference type="GO" id="GO:0007165">
    <property type="term" value="P:signal transduction"/>
    <property type="evidence" value="ECO:0007669"/>
    <property type="project" value="TreeGrafter"/>
</dbReference>
<feature type="binding site" evidence="6">
    <location>
        <position position="1328"/>
    </location>
    <ligand>
        <name>substrate</name>
    </ligand>
</feature>
<dbReference type="PANTHER" id="PTHR46198:SF4">
    <property type="entry name" value="PROTEIN-TYROSINE-PHOSPHATASE"/>
    <property type="match status" value="1"/>
</dbReference>
<organism evidence="12 13">
    <name type="scientific">Allacma fusca</name>
    <dbReference type="NCBI Taxonomy" id="39272"/>
    <lineage>
        <taxon>Eukaryota</taxon>
        <taxon>Metazoa</taxon>
        <taxon>Ecdysozoa</taxon>
        <taxon>Arthropoda</taxon>
        <taxon>Hexapoda</taxon>
        <taxon>Collembola</taxon>
        <taxon>Symphypleona</taxon>
        <taxon>Sminthuridae</taxon>
        <taxon>Allacma</taxon>
    </lineage>
</organism>
<feature type="compositionally biased region" description="Polar residues" evidence="7">
    <location>
        <begin position="685"/>
        <end position="700"/>
    </location>
</feature>
<feature type="region of interest" description="Disordered" evidence="7">
    <location>
        <begin position="636"/>
        <end position="668"/>
    </location>
</feature>
<protein>
    <recommendedName>
        <fullName evidence="1">protein-tyrosine-phosphatase</fullName>
        <ecNumber evidence="1">3.1.3.48</ecNumber>
    </recommendedName>
</protein>
<feature type="compositionally biased region" description="Low complexity" evidence="7">
    <location>
        <begin position="210"/>
        <end position="221"/>
    </location>
</feature>
<feature type="chain" id="PRO_5035240327" description="protein-tyrosine-phosphatase" evidence="9">
    <location>
        <begin position="25"/>
        <end position="1354"/>
    </location>
</feature>
<evidence type="ECO:0000256" key="7">
    <source>
        <dbReference type="SAM" id="MobiDB-lite"/>
    </source>
</evidence>
<reference evidence="12" key="1">
    <citation type="submission" date="2021-06" db="EMBL/GenBank/DDBJ databases">
        <authorList>
            <person name="Hodson N. C."/>
            <person name="Mongue J. A."/>
            <person name="Jaron S. K."/>
        </authorList>
    </citation>
    <scope>NUCLEOTIDE SEQUENCE</scope>
</reference>
<feature type="region of interest" description="Disordered" evidence="7">
    <location>
        <begin position="571"/>
        <end position="598"/>
    </location>
</feature>
<dbReference type="InterPro" id="IPR000242">
    <property type="entry name" value="PTP_cat"/>
</dbReference>
<dbReference type="OrthoDB" id="5794147at2759"/>
<feature type="region of interest" description="Disordered" evidence="7">
    <location>
        <begin position="294"/>
        <end position="313"/>
    </location>
</feature>
<feature type="region of interest" description="Disordered" evidence="7">
    <location>
        <begin position="352"/>
        <end position="378"/>
    </location>
</feature>
<dbReference type="CDD" id="cd00047">
    <property type="entry name" value="PTPc"/>
    <property type="match status" value="1"/>
</dbReference>
<dbReference type="EMBL" id="CAJVCH010166844">
    <property type="protein sequence ID" value="CAG7728688.1"/>
    <property type="molecule type" value="Genomic_DNA"/>
</dbReference>
<keyword evidence="2" id="KW-0597">Phosphoprotein</keyword>
<evidence type="ECO:0000313" key="12">
    <source>
        <dbReference type="EMBL" id="CAG7728688.1"/>
    </source>
</evidence>
<evidence type="ECO:0000256" key="8">
    <source>
        <dbReference type="SAM" id="Phobius"/>
    </source>
</evidence>
<keyword evidence="4" id="KW-0904">Protein phosphatase</keyword>
<comment type="caution">
    <text evidence="12">The sequence shown here is derived from an EMBL/GenBank/DDBJ whole genome shotgun (WGS) entry which is preliminary data.</text>
</comment>
<feature type="domain" description="Tyrosine-protein phosphatase" evidence="10">
    <location>
        <begin position="1110"/>
        <end position="1343"/>
    </location>
</feature>
<gene>
    <name evidence="12" type="ORF">AFUS01_LOCUS17449</name>
</gene>
<feature type="region of interest" description="Disordered" evidence="7">
    <location>
        <begin position="97"/>
        <end position="127"/>
    </location>
</feature>
<feature type="domain" description="Tyrosine specific protein phosphatases" evidence="11">
    <location>
        <begin position="1264"/>
        <end position="1334"/>
    </location>
</feature>
<feature type="region of interest" description="Disordered" evidence="7">
    <location>
        <begin position="685"/>
        <end position="771"/>
    </location>
</feature>
<dbReference type="GO" id="GO:0030054">
    <property type="term" value="C:cell junction"/>
    <property type="evidence" value="ECO:0007669"/>
    <property type="project" value="TreeGrafter"/>
</dbReference>
<dbReference type="PROSITE" id="PS50055">
    <property type="entry name" value="TYR_PHOSPHATASE_PTP"/>
    <property type="match status" value="1"/>
</dbReference>
<evidence type="ECO:0000313" key="13">
    <source>
        <dbReference type="Proteomes" id="UP000708208"/>
    </source>
</evidence>
<dbReference type="GO" id="GO:0048666">
    <property type="term" value="P:neuron development"/>
    <property type="evidence" value="ECO:0007669"/>
    <property type="project" value="UniProtKB-ARBA"/>
</dbReference>
<dbReference type="InterPro" id="IPR008356">
    <property type="entry name" value="Tyr_Pase_KIM-con"/>
</dbReference>
<evidence type="ECO:0000256" key="9">
    <source>
        <dbReference type="SAM" id="SignalP"/>
    </source>
</evidence>
<sequence>MRAPSLLFWLWLVYSGLITWCSTGQVSAVSQSQGVTTESPIITTTDNPTYTEAYDDDTELESVTEDSVLPTTTLKTGRNFGSRIRGINSLPYGVNSVSAGGSSSSSSNNDSQPILRPRPTSSVISYNPTNYNRVLKRRKNTTTPSTLLTYKNIQSNSSFNNNVSANRTRSIGSVTNSSNVLQGSSQQNSSGLHKVIIRKRPRPVTINDALTTSVPLTPSTTEAPSDLDIASSTDPETTHAPGFNLPTTPTNNSSGNGNSSNSVNSSRSEASGRNNVSLRPRTRVRVSPVITPSLPSNALEAQPVSHSPVSSVPSFEYNPSVSIKDGVYRFRYSEPTYSSKRVHKEEFGVSHVTYGSDEDEDPDRETETTTYAPPEDTTRPFQIDIDGSEEDFTSSLPPAYREYFNKEDNLENQRRAPPINLGNVPIPSIREPEPVTVTVTHTVVSSSTMVKSTRVPPTVVETSTSPVILEPEPDNSHANTIPIISGNANVSVSRPAEDESNQENVIRSTPKLPSLNSIQVSTSNASWTYVNQSAEVSSSSPPTTEALNTSEVVNKSNVIAPAEASIVPSVTNGHDEQHGQGTDHASVQPHNININGTVSPTVSSKIVTSVYFTKEENPYYTTSSYSFSASTVYSYGDPHDGHDDHDHDHGHPDHDHAMDNSQKQQELRPTTAYWDSLGYKSATFNQSQYPDSSASNSSDQDIGYSTPEAETEYPPHSFGDRTTTPMPDSDPDDHSEADNEIDDNGTQGDYTHSEDGTVDVKQPRPNAIPNDLESLVPSVPVFIQVLLDMPAHVFCLSISGFKQMIARVYEPERHVTPDQVIVFNEQNCNNVTGNLGNYTHTLNHSGIIKYATTTASVTKTLSSSTARSVSSARASGNNSSTLPSFTGVRLRNRRHGQDKHLVPYDTRENEINETDVSESLTLYPVFFYLNNKNGSYDQLLTESFIQLWNVTKDSNHSMFFDKIRKVEMVSPTQEMTSHAPDNENSGIIAAITIASIAAICLVLLGVLLVVMRHRQAQTKFAKRCTPVSLDDYSLDNISVYNSFRRKQRNRASKRSYTNAAFDDPNAPSRLCNAVSLTTALQDETKLEEEFRDLPSVNPTMDDIPTGAETKNRYANVIPMPDTRVLLTFQEDIPNSDYINANFVRGPMSTSKGYIITQAPLEDTIVDFWRMVWEQQIRVIMMLTDFSEAGIPKCSEYYPRSETVDSSQLHGDFQITLEKRDITENCITSYLVIKDMERNLRRDVIHLWYHSWPDKGVPSNPKCTMDFLLKSRKFTKEPTPVLVHCSPGTGRSGTVVACDVAMREYDSQHNVNIPRTVMKIRQDRAGAVQTKDQYLHIYQVVQSYASRTATQLDSI</sequence>
<dbReference type="InterPro" id="IPR000387">
    <property type="entry name" value="Tyr_Pase_dom"/>
</dbReference>
<feature type="compositionally biased region" description="Polar residues" evidence="7">
    <location>
        <begin position="579"/>
        <end position="598"/>
    </location>
</feature>
<dbReference type="InterPro" id="IPR003595">
    <property type="entry name" value="Tyr_Pase_cat"/>
</dbReference>
<accession>A0A8J2NW30</accession>
<keyword evidence="13" id="KW-1185">Reference proteome</keyword>
<dbReference type="SMART" id="SM00194">
    <property type="entry name" value="PTPc"/>
    <property type="match status" value="1"/>
</dbReference>
<dbReference type="GO" id="GO:0005829">
    <property type="term" value="C:cytosol"/>
    <property type="evidence" value="ECO:0007669"/>
    <property type="project" value="TreeGrafter"/>
</dbReference>
<proteinExistence type="predicted"/>
<feature type="binding site" evidence="6">
    <location>
        <begin position="1284"/>
        <end position="1290"/>
    </location>
    <ligand>
        <name>substrate</name>
    </ligand>
</feature>